<organism evidence="10 11">
    <name type="scientific">Saccharobesus litoralis</name>
    <dbReference type="NCBI Taxonomy" id="2172099"/>
    <lineage>
        <taxon>Bacteria</taxon>
        <taxon>Pseudomonadati</taxon>
        <taxon>Pseudomonadota</taxon>
        <taxon>Gammaproteobacteria</taxon>
        <taxon>Alteromonadales</taxon>
        <taxon>Alteromonadaceae</taxon>
        <taxon>Saccharobesus</taxon>
    </lineage>
</organism>
<dbReference type="Proteomes" id="UP000244441">
    <property type="component" value="Chromosome"/>
</dbReference>
<evidence type="ECO:0000313" key="10">
    <source>
        <dbReference type="EMBL" id="AWB67067.1"/>
    </source>
</evidence>
<dbReference type="Pfam" id="PF02565">
    <property type="entry name" value="RecO_C"/>
    <property type="match status" value="1"/>
</dbReference>
<proteinExistence type="inferred from homology"/>
<dbReference type="InterPro" id="IPR022572">
    <property type="entry name" value="DNA_rep/recomb_RecO_N"/>
</dbReference>
<evidence type="ECO:0000256" key="3">
    <source>
        <dbReference type="ARBA" id="ARBA00021310"/>
    </source>
</evidence>
<evidence type="ECO:0000256" key="5">
    <source>
        <dbReference type="ARBA" id="ARBA00023172"/>
    </source>
</evidence>
<dbReference type="GO" id="GO:0006302">
    <property type="term" value="P:double-strand break repair"/>
    <property type="evidence" value="ECO:0007669"/>
    <property type="project" value="TreeGrafter"/>
</dbReference>
<dbReference type="KEGG" id="cate:C2869_11755"/>
<evidence type="ECO:0000259" key="9">
    <source>
        <dbReference type="Pfam" id="PF11967"/>
    </source>
</evidence>
<dbReference type="Gene3D" id="2.40.50.140">
    <property type="entry name" value="Nucleic acid-binding proteins"/>
    <property type="match status" value="1"/>
</dbReference>
<dbReference type="Pfam" id="PF11967">
    <property type="entry name" value="RecO_N"/>
    <property type="match status" value="1"/>
</dbReference>
<dbReference type="SUPFAM" id="SSF50249">
    <property type="entry name" value="Nucleic acid-binding proteins"/>
    <property type="match status" value="1"/>
</dbReference>
<dbReference type="GO" id="GO:0043590">
    <property type="term" value="C:bacterial nucleoid"/>
    <property type="evidence" value="ECO:0007669"/>
    <property type="project" value="TreeGrafter"/>
</dbReference>
<dbReference type="AlphaFoldDB" id="A0A2S0VS90"/>
<evidence type="ECO:0000256" key="6">
    <source>
        <dbReference type="ARBA" id="ARBA00023204"/>
    </source>
</evidence>
<dbReference type="Gene3D" id="1.20.1440.120">
    <property type="entry name" value="Recombination protein O, C-terminal domain"/>
    <property type="match status" value="1"/>
</dbReference>
<dbReference type="PANTHER" id="PTHR33991">
    <property type="entry name" value="DNA REPAIR PROTEIN RECO"/>
    <property type="match status" value="1"/>
</dbReference>
<name>A0A2S0VS90_9ALTE</name>
<accession>A0A2S0VS90</accession>
<evidence type="ECO:0000256" key="2">
    <source>
        <dbReference type="ARBA" id="ARBA00007452"/>
    </source>
</evidence>
<evidence type="ECO:0000256" key="1">
    <source>
        <dbReference type="ARBA" id="ARBA00003065"/>
    </source>
</evidence>
<feature type="domain" description="DNA replication/recombination mediator RecO N-terminal" evidence="9">
    <location>
        <begin position="8"/>
        <end position="72"/>
    </location>
</feature>
<dbReference type="SUPFAM" id="SSF57863">
    <property type="entry name" value="ArfGap/RecO-like zinc finger"/>
    <property type="match status" value="1"/>
</dbReference>
<dbReference type="NCBIfam" id="TIGR00613">
    <property type="entry name" value="reco"/>
    <property type="match status" value="1"/>
</dbReference>
<dbReference type="OrthoDB" id="9804792at2"/>
<dbReference type="InterPro" id="IPR012340">
    <property type="entry name" value="NA-bd_OB-fold"/>
</dbReference>
<dbReference type="RefSeq" id="WP_108603116.1">
    <property type="nucleotide sequence ID" value="NZ_CP026604.1"/>
</dbReference>
<dbReference type="PANTHER" id="PTHR33991:SF1">
    <property type="entry name" value="DNA REPAIR PROTEIN RECO"/>
    <property type="match status" value="1"/>
</dbReference>
<evidence type="ECO:0000313" key="11">
    <source>
        <dbReference type="Proteomes" id="UP000244441"/>
    </source>
</evidence>
<gene>
    <name evidence="8 10" type="primary">recO</name>
    <name evidence="10" type="ORF">C2869_11755</name>
</gene>
<dbReference type="EMBL" id="CP026604">
    <property type="protein sequence ID" value="AWB67067.1"/>
    <property type="molecule type" value="Genomic_DNA"/>
</dbReference>
<keyword evidence="4 8" id="KW-0227">DNA damage</keyword>
<evidence type="ECO:0000256" key="8">
    <source>
        <dbReference type="HAMAP-Rule" id="MF_00201"/>
    </source>
</evidence>
<dbReference type="InterPro" id="IPR037278">
    <property type="entry name" value="ARFGAP/RecO"/>
</dbReference>
<keyword evidence="5 8" id="KW-0233">DNA recombination</keyword>
<sequence length="230" mass="26614">MTQPTEFQTAYVLHAKPYRDSSLICDLLTEQDGRVAVLAHKHKFTNPFQVFTPLTLRLKAGHGELFFIEKLDSVGDTLALQGNRLYSAYYVNELIVKLLKRTTDSEYFFQQYQNTLKAIVSDGSLEQPLRQFEMTLLDEMGVWPDLTCVTETGEQIEDSCLYHVDPELGTLLGWDRRKSQYSGKVLNAIQQQDWQVEYAPQLAKRLMRELIQFHLKGQPLNSRKFFAQTK</sequence>
<reference evidence="10 11" key="1">
    <citation type="submission" date="2018-01" db="EMBL/GenBank/DDBJ databases">
        <title>Genome sequence of a Cantenovulum-like bacteria.</title>
        <authorList>
            <person name="Tan W.R."/>
            <person name="Lau N.-S."/>
            <person name="Go F."/>
            <person name="Amirul A.-A.A."/>
        </authorList>
    </citation>
    <scope>NUCLEOTIDE SEQUENCE [LARGE SCALE GENOMIC DNA]</scope>
    <source>
        <strain evidence="10 11">CCB-QB4</strain>
    </source>
</reference>
<dbReference type="GO" id="GO:0006310">
    <property type="term" value="P:DNA recombination"/>
    <property type="evidence" value="ECO:0007669"/>
    <property type="project" value="UniProtKB-UniRule"/>
</dbReference>
<evidence type="ECO:0000256" key="4">
    <source>
        <dbReference type="ARBA" id="ARBA00022763"/>
    </source>
</evidence>
<comment type="function">
    <text evidence="1 8">Involved in DNA repair and RecF pathway recombination.</text>
</comment>
<protein>
    <recommendedName>
        <fullName evidence="3 8">DNA repair protein RecO</fullName>
    </recommendedName>
    <alternativeName>
        <fullName evidence="7 8">Recombination protein O</fullName>
    </alternativeName>
</protein>
<evidence type="ECO:0000256" key="7">
    <source>
        <dbReference type="ARBA" id="ARBA00033409"/>
    </source>
</evidence>
<keyword evidence="6 8" id="KW-0234">DNA repair</keyword>
<comment type="similarity">
    <text evidence="2 8">Belongs to the RecO family.</text>
</comment>
<keyword evidence="11" id="KW-1185">Reference proteome</keyword>
<dbReference type="InterPro" id="IPR003717">
    <property type="entry name" value="RecO"/>
</dbReference>
<dbReference type="InterPro" id="IPR042242">
    <property type="entry name" value="RecO_C"/>
</dbReference>
<dbReference type="HAMAP" id="MF_00201">
    <property type="entry name" value="RecO"/>
    <property type="match status" value="1"/>
</dbReference>